<feature type="domain" description="NAD-dependent epimerase/dehydratase" evidence="2">
    <location>
        <begin position="3"/>
        <end position="213"/>
    </location>
</feature>
<reference evidence="5" key="1">
    <citation type="journal article" date="2019" name="Int. J. Syst. Evol. Microbiol.">
        <title>The Global Catalogue of Microorganisms (GCM) 10K type strain sequencing project: providing services to taxonomists for standard genome sequencing and annotation.</title>
        <authorList>
            <consortium name="The Broad Institute Genomics Platform"/>
            <consortium name="The Broad Institute Genome Sequencing Center for Infectious Disease"/>
            <person name="Wu L."/>
            <person name="Ma J."/>
        </authorList>
    </citation>
    <scope>NUCLEOTIDE SEQUENCE [LARGE SCALE GENOMIC DNA]</scope>
    <source>
        <strain evidence="5">XZYJ18</strain>
    </source>
</reference>
<comment type="caution">
    <text evidence="4">The sequence shown here is derived from an EMBL/GenBank/DDBJ whole genome shotgun (WGS) entry which is preliminary data.</text>
</comment>
<evidence type="ECO:0000313" key="5">
    <source>
        <dbReference type="Proteomes" id="UP001595923"/>
    </source>
</evidence>
<evidence type="ECO:0000256" key="1">
    <source>
        <dbReference type="ARBA" id="ARBA00009353"/>
    </source>
</evidence>
<dbReference type="RefSeq" id="WP_378572180.1">
    <property type="nucleotide sequence ID" value="NZ_JBHSFQ010000004.1"/>
</dbReference>
<dbReference type="Proteomes" id="UP001595923">
    <property type="component" value="Unassembled WGS sequence"/>
</dbReference>
<dbReference type="InterPro" id="IPR036291">
    <property type="entry name" value="NAD(P)-bd_dom_sf"/>
</dbReference>
<evidence type="ECO:0000313" key="4">
    <source>
        <dbReference type="EMBL" id="MFC4561571.1"/>
    </source>
</evidence>
<dbReference type="EMBL" id="JBHSFQ010000004">
    <property type="protein sequence ID" value="MFC4561571.1"/>
    <property type="molecule type" value="Genomic_DNA"/>
</dbReference>
<dbReference type="InterPro" id="IPR013549">
    <property type="entry name" value="DUF1731"/>
</dbReference>
<evidence type="ECO:0000259" key="2">
    <source>
        <dbReference type="Pfam" id="PF01370"/>
    </source>
</evidence>
<feature type="domain" description="DUF1731" evidence="3">
    <location>
        <begin position="248"/>
        <end position="295"/>
    </location>
</feature>
<dbReference type="PANTHER" id="PTHR11092:SF0">
    <property type="entry name" value="EPIMERASE FAMILY PROTEIN SDR39U1"/>
    <property type="match status" value="1"/>
</dbReference>
<dbReference type="InterPro" id="IPR001509">
    <property type="entry name" value="Epimerase_deHydtase"/>
</dbReference>
<keyword evidence="5" id="KW-1185">Reference proteome</keyword>
<dbReference type="Gene3D" id="3.40.50.720">
    <property type="entry name" value="NAD(P)-binding Rossmann-like Domain"/>
    <property type="match status" value="1"/>
</dbReference>
<proteinExistence type="inferred from homology"/>
<organism evidence="4 5">
    <name type="scientific">Nocardiopsis mangrovi</name>
    <dbReference type="NCBI Taxonomy" id="1179818"/>
    <lineage>
        <taxon>Bacteria</taxon>
        <taxon>Bacillati</taxon>
        <taxon>Actinomycetota</taxon>
        <taxon>Actinomycetes</taxon>
        <taxon>Streptosporangiales</taxon>
        <taxon>Nocardiopsidaceae</taxon>
        <taxon>Nocardiopsis</taxon>
    </lineage>
</organism>
<name>A0ABV9DRS9_9ACTN</name>
<dbReference type="InterPro" id="IPR010099">
    <property type="entry name" value="SDR39U1"/>
</dbReference>
<dbReference type="NCBIfam" id="TIGR01777">
    <property type="entry name" value="yfcH"/>
    <property type="match status" value="1"/>
</dbReference>
<dbReference type="Pfam" id="PF08338">
    <property type="entry name" value="DUF1731"/>
    <property type="match status" value="1"/>
</dbReference>
<gene>
    <name evidence="4" type="ORF">ACFO4E_06860</name>
</gene>
<evidence type="ECO:0000259" key="3">
    <source>
        <dbReference type="Pfam" id="PF08338"/>
    </source>
</evidence>
<accession>A0ABV9DRS9</accession>
<dbReference type="PANTHER" id="PTHR11092">
    <property type="entry name" value="SUGAR NUCLEOTIDE EPIMERASE RELATED"/>
    <property type="match status" value="1"/>
</dbReference>
<comment type="similarity">
    <text evidence="1">Belongs to the NAD(P)-dependent epimerase/dehydratase family. SDR39U1 subfamily.</text>
</comment>
<sequence length="296" mass="30797">MRIAITGASGLVGTALSRSLTGDGHEVLRLVRRAPRDIAEVRWDPSGGGVDTERLAGTDAVVHLAGAPLGPARWTPRYKNRIRDSRVLGTRVLSVALAGMAEPPRRLVSGSAVGYYGDTGHSVADEGSPRGMGFLADLAADWEAATAPAADAGISVAHVRTGVVLARRGGLLGAVLPLFRLGLGARLGTGLQYMSWISLADEVGAIRFLLERPVLTGAFDLTAPEPVTNADYTAALARAVHRPAPLVVPGVLLRAALGGFADEAALVNQRVVPERLLKAGYSFSHPDIASALSDIA</sequence>
<dbReference type="SUPFAM" id="SSF51735">
    <property type="entry name" value="NAD(P)-binding Rossmann-fold domains"/>
    <property type="match status" value="1"/>
</dbReference>
<dbReference type="Pfam" id="PF01370">
    <property type="entry name" value="Epimerase"/>
    <property type="match status" value="1"/>
</dbReference>
<protein>
    <submittedName>
        <fullName evidence="4">TIGR01777 family oxidoreductase</fullName>
    </submittedName>
</protein>